<protein>
    <submittedName>
        <fullName evidence="2">Uncharacterized protein</fullName>
    </submittedName>
</protein>
<evidence type="ECO:0000256" key="1">
    <source>
        <dbReference type="SAM" id="Phobius"/>
    </source>
</evidence>
<dbReference type="EMBL" id="DRMS01000168">
    <property type="protein sequence ID" value="HFC92002.1"/>
    <property type="molecule type" value="Genomic_DNA"/>
</dbReference>
<proteinExistence type="predicted"/>
<dbReference type="Proteomes" id="UP000885750">
    <property type="component" value="Unassembled WGS sequence"/>
</dbReference>
<reference evidence="2" key="1">
    <citation type="journal article" date="2020" name="mSystems">
        <title>Genome- and Community-Level Interaction Insights into Carbon Utilization and Element Cycling Functions of Hydrothermarchaeota in Hydrothermal Sediment.</title>
        <authorList>
            <person name="Zhou Z."/>
            <person name="Liu Y."/>
            <person name="Xu W."/>
            <person name="Pan J."/>
            <person name="Luo Z.H."/>
            <person name="Li M."/>
        </authorList>
    </citation>
    <scope>NUCLEOTIDE SEQUENCE [LARGE SCALE GENOMIC DNA]</scope>
    <source>
        <strain evidence="2">HyVt-493</strain>
    </source>
</reference>
<accession>A0A7V2WUS5</accession>
<dbReference type="AlphaFoldDB" id="A0A7V2WUS5"/>
<evidence type="ECO:0000313" key="2">
    <source>
        <dbReference type="EMBL" id="HFC92002.1"/>
    </source>
</evidence>
<feature type="non-terminal residue" evidence="2">
    <location>
        <position position="75"/>
    </location>
</feature>
<keyword evidence="1" id="KW-1133">Transmembrane helix</keyword>
<feature type="transmembrane region" description="Helical" evidence="1">
    <location>
        <begin position="27"/>
        <end position="49"/>
    </location>
</feature>
<keyword evidence="1" id="KW-0812">Transmembrane</keyword>
<organism evidence="2">
    <name type="scientific">Leucothrix mucor</name>
    <dbReference type="NCBI Taxonomy" id="45248"/>
    <lineage>
        <taxon>Bacteria</taxon>
        <taxon>Pseudomonadati</taxon>
        <taxon>Pseudomonadota</taxon>
        <taxon>Gammaproteobacteria</taxon>
        <taxon>Thiotrichales</taxon>
        <taxon>Thiotrichaceae</taxon>
        <taxon>Leucothrix</taxon>
    </lineage>
</organism>
<sequence length="75" mass="8708">MYQFPDSSEVMGHQEPEPLAEGSRYKVIIIANLLLALFIIAIIWFFFFFDSEPRNTVALNQSLITKSVYRDSQYS</sequence>
<comment type="caution">
    <text evidence="2">The sequence shown here is derived from an EMBL/GenBank/DDBJ whole genome shotgun (WGS) entry which is preliminary data.</text>
</comment>
<gene>
    <name evidence="2" type="ORF">ENJ51_04240</name>
</gene>
<name>A0A7V2WUS5_LEUMU</name>
<keyword evidence="1" id="KW-0472">Membrane</keyword>